<dbReference type="PANTHER" id="PTHR33021">
    <property type="entry name" value="BLUE COPPER PROTEIN"/>
    <property type="match status" value="1"/>
</dbReference>
<keyword evidence="2" id="KW-0732">Signal</keyword>
<evidence type="ECO:0000313" key="4">
    <source>
        <dbReference type="EMBL" id="WVZ77212.1"/>
    </source>
</evidence>
<dbReference type="PANTHER" id="PTHR33021:SF234">
    <property type="entry name" value="EARLY NODULIN-LIKE PROTEIN 7"/>
    <property type="match status" value="1"/>
</dbReference>
<dbReference type="InterPro" id="IPR003245">
    <property type="entry name" value="Phytocyanin_dom"/>
</dbReference>
<name>A0AAQ3TSL5_PASNO</name>
<dbReference type="InterPro" id="IPR008972">
    <property type="entry name" value="Cupredoxin"/>
</dbReference>
<keyword evidence="5" id="KW-1185">Reference proteome</keyword>
<dbReference type="SUPFAM" id="SSF49503">
    <property type="entry name" value="Cupredoxins"/>
    <property type="match status" value="1"/>
</dbReference>
<feature type="transmembrane region" description="Helical" evidence="1">
    <location>
        <begin position="180"/>
        <end position="201"/>
    </location>
</feature>
<protein>
    <recommendedName>
        <fullName evidence="3">Phytocyanin domain-containing protein</fullName>
    </recommendedName>
</protein>
<feature type="chain" id="PRO_5043056414" description="Phytocyanin domain-containing protein" evidence="2">
    <location>
        <begin position="25"/>
        <end position="206"/>
    </location>
</feature>
<keyword evidence="1" id="KW-0472">Membrane</keyword>
<dbReference type="PROSITE" id="PS51485">
    <property type="entry name" value="PHYTOCYANIN"/>
    <property type="match status" value="1"/>
</dbReference>
<dbReference type="EMBL" id="CP144749">
    <property type="protein sequence ID" value="WVZ77212.1"/>
    <property type="molecule type" value="Genomic_DNA"/>
</dbReference>
<accession>A0AAQ3TSL5</accession>
<reference evidence="4 5" key="1">
    <citation type="submission" date="2024-02" db="EMBL/GenBank/DDBJ databases">
        <title>High-quality chromosome-scale genome assembly of Pensacola bahiagrass (Paspalum notatum Flugge var. saurae).</title>
        <authorList>
            <person name="Vega J.M."/>
            <person name="Podio M."/>
            <person name="Orjuela J."/>
            <person name="Siena L.A."/>
            <person name="Pessino S.C."/>
            <person name="Combes M.C."/>
            <person name="Mariac C."/>
            <person name="Albertini E."/>
            <person name="Pupilli F."/>
            <person name="Ortiz J.P.A."/>
            <person name="Leblanc O."/>
        </authorList>
    </citation>
    <scope>NUCLEOTIDE SEQUENCE [LARGE SCALE GENOMIC DNA]</scope>
    <source>
        <strain evidence="4">R1</strain>
        <tissue evidence="4">Leaf</tissue>
    </source>
</reference>
<sequence>MAAPPTPTSFRMLALAAILAVVLAAVAAAAAGKRYRVGGAAGWVVPPPEGKEKYYADWASTIAFHVDDSLEFVYANDSVIRVGKAGYYHCNETAGAAPRDGSTVFVLDAPGDAYFASADLGHCKMGQRLAVTVLPGGGGGQAPLAPSSSPWSSAPGPWSWVLSPSSSSVQRNSAAASSSAHAVIFLLVVPTAMALALALAAPGRFV</sequence>
<dbReference type="Proteomes" id="UP001341281">
    <property type="component" value="Chromosome 05"/>
</dbReference>
<evidence type="ECO:0000256" key="2">
    <source>
        <dbReference type="SAM" id="SignalP"/>
    </source>
</evidence>
<evidence type="ECO:0000313" key="5">
    <source>
        <dbReference type="Proteomes" id="UP001341281"/>
    </source>
</evidence>
<dbReference type="GO" id="GO:0005886">
    <property type="term" value="C:plasma membrane"/>
    <property type="evidence" value="ECO:0007669"/>
    <property type="project" value="TreeGrafter"/>
</dbReference>
<feature type="domain" description="Phytocyanin" evidence="3">
    <location>
        <begin position="33"/>
        <end position="135"/>
    </location>
</feature>
<dbReference type="Pfam" id="PF02298">
    <property type="entry name" value="Cu_bind_like"/>
    <property type="match status" value="1"/>
</dbReference>
<feature type="signal peptide" evidence="2">
    <location>
        <begin position="1"/>
        <end position="24"/>
    </location>
</feature>
<keyword evidence="1" id="KW-1133">Transmembrane helix</keyword>
<dbReference type="GO" id="GO:0009055">
    <property type="term" value="F:electron transfer activity"/>
    <property type="evidence" value="ECO:0007669"/>
    <property type="project" value="InterPro"/>
</dbReference>
<keyword evidence="1" id="KW-0812">Transmembrane</keyword>
<dbReference type="Gene3D" id="2.60.40.420">
    <property type="entry name" value="Cupredoxins - blue copper proteins"/>
    <property type="match status" value="1"/>
</dbReference>
<evidence type="ECO:0000256" key="1">
    <source>
        <dbReference type="SAM" id="Phobius"/>
    </source>
</evidence>
<gene>
    <name evidence="4" type="ORF">U9M48_025104</name>
</gene>
<evidence type="ECO:0000259" key="3">
    <source>
        <dbReference type="PROSITE" id="PS51485"/>
    </source>
</evidence>
<dbReference type="InterPro" id="IPR039391">
    <property type="entry name" value="Phytocyanin-like"/>
</dbReference>
<proteinExistence type="predicted"/>
<organism evidence="4 5">
    <name type="scientific">Paspalum notatum var. saurae</name>
    <dbReference type="NCBI Taxonomy" id="547442"/>
    <lineage>
        <taxon>Eukaryota</taxon>
        <taxon>Viridiplantae</taxon>
        <taxon>Streptophyta</taxon>
        <taxon>Embryophyta</taxon>
        <taxon>Tracheophyta</taxon>
        <taxon>Spermatophyta</taxon>
        <taxon>Magnoliopsida</taxon>
        <taxon>Liliopsida</taxon>
        <taxon>Poales</taxon>
        <taxon>Poaceae</taxon>
        <taxon>PACMAD clade</taxon>
        <taxon>Panicoideae</taxon>
        <taxon>Andropogonodae</taxon>
        <taxon>Paspaleae</taxon>
        <taxon>Paspalinae</taxon>
        <taxon>Paspalum</taxon>
    </lineage>
</organism>
<dbReference type="AlphaFoldDB" id="A0AAQ3TSL5"/>